<dbReference type="PROSITE" id="PS51257">
    <property type="entry name" value="PROKAR_LIPOPROTEIN"/>
    <property type="match status" value="1"/>
</dbReference>
<feature type="signal peptide" evidence="1">
    <location>
        <begin position="1"/>
        <end position="17"/>
    </location>
</feature>
<protein>
    <recommendedName>
        <fullName evidence="2">Lcl C-terminal domain-containing protein</fullName>
    </recommendedName>
</protein>
<keyword evidence="4" id="KW-1185">Reference proteome</keyword>
<keyword evidence="1" id="KW-0732">Signal</keyword>
<evidence type="ECO:0000259" key="2">
    <source>
        <dbReference type="Pfam" id="PF07603"/>
    </source>
</evidence>
<dbReference type="Pfam" id="PF07603">
    <property type="entry name" value="Lcl_C"/>
    <property type="match status" value="1"/>
</dbReference>
<organism evidence="3 4">
    <name type="scientific">Geomonas limicola</name>
    <dbReference type="NCBI Taxonomy" id="2740186"/>
    <lineage>
        <taxon>Bacteria</taxon>
        <taxon>Pseudomonadati</taxon>
        <taxon>Thermodesulfobacteriota</taxon>
        <taxon>Desulfuromonadia</taxon>
        <taxon>Geobacterales</taxon>
        <taxon>Geobacteraceae</taxon>
        <taxon>Geomonas</taxon>
    </lineage>
</organism>
<gene>
    <name evidence="3" type="ORF">GMLC_15930</name>
</gene>
<feature type="domain" description="Lcl C-terminal" evidence="2">
    <location>
        <begin position="218"/>
        <end position="336"/>
    </location>
</feature>
<sequence length="337" mass="37208">MRYLPIMTLFTFLLALAGCGSGDRSGQPGYAAKIVDMSLTPDVLPASSPAKIAPRLAFLNATSSTSQDFSSGNIKYTVGRLGLHVQVRNDSPKPASFVYMGFWDPAGYPYPADSTTDQHGLIKFSGTLEAAQPGETITIDPEFALGSGHLQYPQLLGNHAVSLWVFAAPPNWEQDYGPYFWLGTIQRMQDFIAAHTPLARGTTHFTLVQPNYTDLGDGTTKDEVTGLIWQNRDDGIKRTWQEAVSYCSSLSQAGAVWRLPTVTELLTLVDTSFFNYPHPSIDTYYFPDTQPSQYWSLSMLPGTPWAAFTGHFDFDTLYGEGAGFDLTSRLFYVRCVQ</sequence>
<dbReference type="RefSeq" id="WP_183360540.1">
    <property type="nucleotide sequence ID" value="NZ_BLXZ01000003.1"/>
</dbReference>
<reference evidence="4" key="1">
    <citation type="submission" date="2020-06" db="EMBL/GenBank/DDBJ databases">
        <title>Draft genomic sequecing of Geomonas sp. Red745.</title>
        <authorList>
            <person name="Itoh H."/>
            <person name="Xu Z.X."/>
            <person name="Ushijima N."/>
            <person name="Masuda Y."/>
            <person name="Shiratori Y."/>
            <person name="Senoo K."/>
        </authorList>
    </citation>
    <scope>NUCLEOTIDE SEQUENCE [LARGE SCALE GENOMIC DNA]</scope>
    <source>
        <strain evidence="4">Red745</strain>
    </source>
</reference>
<dbReference type="PANTHER" id="PTHR35812">
    <property type="entry name" value="LIPOPROTEIN"/>
    <property type="match status" value="1"/>
</dbReference>
<dbReference type="InterPro" id="IPR011460">
    <property type="entry name" value="Lcl_C"/>
</dbReference>
<dbReference type="EMBL" id="BLXZ01000003">
    <property type="protein sequence ID" value="GFO68014.1"/>
    <property type="molecule type" value="Genomic_DNA"/>
</dbReference>
<proteinExistence type="predicted"/>
<evidence type="ECO:0000313" key="3">
    <source>
        <dbReference type="EMBL" id="GFO68014.1"/>
    </source>
</evidence>
<dbReference type="PANTHER" id="PTHR35812:SF1">
    <property type="entry name" value="LIPOPROTEIN"/>
    <property type="match status" value="1"/>
</dbReference>
<evidence type="ECO:0000313" key="4">
    <source>
        <dbReference type="Proteomes" id="UP000587586"/>
    </source>
</evidence>
<feature type="chain" id="PRO_5027957724" description="Lcl C-terminal domain-containing protein" evidence="1">
    <location>
        <begin position="18"/>
        <end position="337"/>
    </location>
</feature>
<comment type="caution">
    <text evidence="3">The sequence shown here is derived from an EMBL/GenBank/DDBJ whole genome shotgun (WGS) entry which is preliminary data.</text>
</comment>
<dbReference type="Proteomes" id="UP000587586">
    <property type="component" value="Unassembled WGS sequence"/>
</dbReference>
<name>A0A6V8N7T8_9BACT</name>
<accession>A0A6V8N7T8</accession>
<evidence type="ECO:0000256" key="1">
    <source>
        <dbReference type="SAM" id="SignalP"/>
    </source>
</evidence>
<dbReference type="AlphaFoldDB" id="A0A6V8N7T8"/>